<feature type="transmembrane region" description="Helical" evidence="5">
    <location>
        <begin position="392"/>
        <end position="414"/>
    </location>
</feature>
<feature type="transmembrane region" description="Helical" evidence="5">
    <location>
        <begin position="426"/>
        <end position="449"/>
    </location>
</feature>
<dbReference type="InterPro" id="IPR036259">
    <property type="entry name" value="MFS_trans_sf"/>
</dbReference>
<keyword evidence="3 5" id="KW-1133">Transmembrane helix</keyword>
<dbReference type="EMBL" id="DF849056">
    <property type="protein sequence ID" value="GAT55671.1"/>
    <property type="molecule type" value="Genomic_DNA"/>
</dbReference>
<feature type="transmembrane region" description="Helical" evidence="5">
    <location>
        <begin position="350"/>
        <end position="372"/>
    </location>
</feature>
<comment type="subcellular location">
    <subcellularLocation>
        <location evidence="1">Membrane</location>
        <topology evidence="1">Multi-pass membrane protein</topology>
    </subcellularLocation>
</comment>
<feature type="transmembrane region" description="Helical" evidence="5">
    <location>
        <begin position="477"/>
        <end position="497"/>
    </location>
</feature>
<dbReference type="PROSITE" id="PS50850">
    <property type="entry name" value="MFS"/>
    <property type="match status" value="1"/>
</dbReference>
<dbReference type="PANTHER" id="PTHR42718">
    <property type="entry name" value="MAJOR FACILITATOR SUPERFAMILY MULTIDRUG TRANSPORTER MFSC"/>
    <property type="match status" value="1"/>
</dbReference>
<keyword evidence="4 5" id="KW-0472">Membrane</keyword>
<dbReference type="InterPro" id="IPR020846">
    <property type="entry name" value="MFS_dom"/>
</dbReference>
<dbReference type="PANTHER" id="PTHR42718:SF10">
    <property type="entry name" value="TRANSPORTER, PUTATIVE (AFU_ORTHOLOGUE AFUA_8G06760)-RELATED"/>
    <property type="match status" value="1"/>
</dbReference>
<feature type="transmembrane region" description="Helical" evidence="5">
    <location>
        <begin position="150"/>
        <end position="172"/>
    </location>
</feature>
<evidence type="ECO:0000313" key="7">
    <source>
        <dbReference type="EMBL" id="GAT55671.1"/>
    </source>
</evidence>
<feature type="transmembrane region" description="Helical" evidence="5">
    <location>
        <begin position="324"/>
        <end position="343"/>
    </location>
</feature>
<evidence type="ECO:0000256" key="3">
    <source>
        <dbReference type="ARBA" id="ARBA00022989"/>
    </source>
</evidence>
<feature type="transmembrane region" description="Helical" evidence="5">
    <location>
        <begin position="62"/>
        <end position="80"/>
    </location>
</feature>
<dbReference type="InterPro" id="IPR011701">
    <property type="entry name" value="MFS"/>
</dbReference>
<gene>
    <name evidence="7" type="ORF">MCHLO_12412</name>
</gene>
<feature type="transmembrane region" description="Helical" evidence="5">
    <location>
        <begin position="211"/>
        <end position="231"/>
    </location>
</feature>
<evidence type="ECO:0000259" key="6">
    <source>
        <dbReference type="PROSITE" id="PS50850"/>
    </source>
</evidence>
<dbReference type="SUPFAM" id="SSF103473">
    <property type="entry name" value="MFS general substrate transporter"/>
    <property type="match status" value="1"/>
</dbReference>
<accession>A0ABQ0LX47</accession>
<keyword evidence="2 5" id="KW-0812">Transmembrane</keyword>
<sequence length="547" mass="58237">MVAPTEEHWRLRDFALILSVSGVTTLNVNSAPLLQQCLVMRPHRRATNNRQGPGLHPGGSSVNVYSLAYACCVLFFGRLGDIVGGRVMFLAGSTWFAVWSLAIAFAPSSGTLIAFAALTGFGAAANTPSGVGLVAAFFPPGSKRNTAYGVIGAGQPLGFILGLFIGGILTQSKATWRAVFYMQCGLAAFFAVLGFIFIVHQRPPQRYNKGLDWGGVLLSAAGLGMLNYSLADSTTARKGWSTPQIPSLFTASAFILALFILYERHREARGLSVILPMSIWNVHLLSFLGTLFFSTWSFSIIIYYSTLYYQQINLLSPLATALRFIPLTVASFLVNVVASFIMNRVQSQPFILVGVLGSIVSDGFLLACAHFLSEVAPIIFATMNVHGSYWSSMFLVMLITVGPDVVYPVGNLYLSTVFDADSQALAAGLFAISIRLGTSLGLAVTSSIATATSQNYQHVHPQLAATSPEVLMVGYRAAGWTLMAAGIVAFGVAAFGLRGIGIVGRAKEDTKDGAPDPQAVAVDVELTVLPRATSGMVSSASSEKIEV</sequence>
<evidence type="ECO:0000256" key="5">
    <source>
        <dbReference type="SAM" id="Phobius"/>
    </source>
</evidence>
<proteinExistence type="predicted"/>
<evidence type="ECO:0000256" key="1">
    <source>
        <dbReference type="ARBA" id="ARBA00004141"/>
    </source>
</evidence>
<feature type="transmembrane region" description="Helical" evidence="5">
    <location>
        <begin position="243"/>
        <end position="262"/>
    </location>
</feature>
<feature type="transmembrane region" description="Helical" evidence="5">
    <location>
        <begin position="282"/>
        <end position="304"/>
    </location>
</feature>
<evidence type="ECO:0000256" key="2">
    <source>
        <dbReference type="ARBA" id="ARBA00022692"/>
    </source>
</evidence>
<feature type="transmembrane region" description="Helical" evidence="5">
    <location>
        <begin position="178"/>
        <end position="199"/>
    </location>
</feature>
<feature type="transmembrane region" description="Helical" evidence="5">
    <location>
        <begin position="112"/>
        <end position="138"/>
    </location>
</feature>
<organism evidence="7 8">
    <name type="scientific">Mycena chlorophos</name>
    <name type="common">Agaric fungus</name>
    <name type="synonym">Agaricus chlorophos</name>
    <dbReference type="NCBI Taxonomy" id="658473"/>
    <lineage>
        <taxon>Eukaryota</taxon>
        <taxon>Fungi</taxon>
        <taxon>Dikarya</taxon>
        <taxon>Basidiomycota</taxon>
        <taxon>Agaricomycotina</taxon>
        <taxon>Agaricomycetes</taxon>
        <taxon>Agaricomycetidae</taxon>
        <taxon>Agaricales</taxon>
        <taxon>Marasmiineae</taxon>
        <taxon>Mycenaceae</taxon>
        <taxon>Mycena</taxon>
    </lineage>
</organism>
<feature type="transmembrane region" description="Helical" evidence="5">
    <location>
        <begin position="87"/>
        <end position="106"/>
    </location>
</feature>
<dbReference type="Pfam" id="PF07690">
    <property type="entry name" value="MFS_1"/>
    <property type="match status" value="1"/>
</dbReference>
<feature type="domain" description="Major facilitator superfamily (MFS) profile" evidence="6">
    <location>
        <begin position="1"/>
        <end position="511"/>
    </location>
</feature>
<reference evidence="7" key="1">
    <citation type="submission" date="2014-09" db="EMBL/GenBank/DDBJ databases">
        <title>Genome sequence of the luminous mushroom Mycena chlorophos for searching fungal bioluminescence genes.</title>
        <authorList>
            <person name="Tanaka Y."/>
            <person name="Kasuga D."/>
            <person name="Oba Y."/>
            <person name="Hase S."/>
            <person name="Sato K."/>
            <person name="Oba Y."/>
            <person name="Sakakibara Y."/>
        </authorList>
    </citation>
    <scope>NUCLEOTIDE SEQUENCE</scope>
</reference>
<evidence type="ECO:0000313" key="8">
    <source>
        <dbReference type="Proteomes" id="UP000815677"/>
    </source>
</evidence>
<name>A0ABQ0LX47_MYCCL</name>
<protein>
    <recommendedName>
        <fullName evidence="6">Major facilitator superfamily (MFS) profile domain-containing protein</fullName>
    </recommendedName>
</protein>
<keyword evidence="8" id="KW-1185">Reference proteome</keyword>
<dbReference type="Proteomes" id="UP000815677">
    <property type="component" value="Unassembled WGS sequence"/>
</dbReference>
<dbReference type="Gene3D" id="1.20.1250.20">
    <property type="entry name" value="MFS general substrate transporter like domains"/>
    <property type="match status" value="2"/>
</dbReference>
<evidence type="ECO:0000256" key="4">
    <source>
        <dbReference type="ARBA" id="ARBA00023136"/>
    </source>
</evidence>